<dbReference type="Proteomes" id="UP001203972">
    <property type="component" value="Unassembled WGS sequence"/>
</dbReference>
<dbReference type="RefSeq" id="WP_002606067.1">
    <property type="nucleotide sequence ID" value="NZ_AP025565.1"/>
</dbReference>
<dbReference type="Proteomes" id="UP000503330">
    <property type="component" value="Chromosome"/>
</dbReference>
<evidence type="ECO:0000313" key="5">
    <source>
        <dbReference type="EMBL" id="KGJ54819.1"/>
    </source>
</evidence>
<evidence type="ECO:0000313" key="7">
    <source>
        <dbReference type="EMBL" id="QJA04624.1"/>
    </source>
</evidence>
<evidence type="ECO:0000256" key="1">
    <source>
        <dbReference type="ARBA" id="ARBA00023015"/>
    </source>
</evidence>
<dbReference type="Pfam" id="PF08220">
    <property type="entry name" value="HTH_DeoR"/>
    <property type="match status" value="1"/>
</dbReference>
<keyword evidence="1" id="KW-0805">Transcription regulation</keyword>
<dbReference type="InterPro" id="IPR036390">
    <property type="entry name" value="WH_DNA-bd_sf"/>
</dbReference>
<name>A0A099I9Y0_CLOIN</name>
<reference evidence="6" key="3">
    <citation type="journal article" date="2022" name="Clin. Infect. Dis.">
        <title>Association between Clostridium innocuum and antibiotic-associated diarrhea in adults and children: A cross-sectional study and comparative genomics analysis.</title>
        <authorList>
            <person name="Cherny K.E."/>
            <person name="Muscat E.B."/>
            <person name="Balaji A."/>
            <person name="Mukherjee J."/>
            <person name="Ozer E.A."/>
            <person name="Angarone M.P."/>
            <person name="Hauser A.R."/>
            <person name="Sichel J.S."/>
            <person name="Amponsah E."/>
            <person name="Kociolek L.K."/>
        </authorList>
    </citation>
    <scope>NUCLEOTIDE SEQUENCE</scope>
    <source>
        <strain evidence="6">NU1-AC-029v</strain>
    </source>
</reference>
<dbReference type="SUPFAM" id="SSF46785">
    <property type="entry name" value="Winged helix' DNA-binding domain"/>
    <property type="match status" value="1"/>
</dbReference>
<evidence type="ECO:0000259" key="4">
    <source>
        <dbReference type="PROSITE" id="PS51000"/>
    </source>
</evidence>
<keyword evidence="2 6" id="KW-0238">DNA-binding</keyword>
<dbReference type="Gene3D" id="3.40.50.1360">
    <property type="match status" value="1"/>
</dbReference>
<dbReference type="Proteomes" id="UP000030008">
    <property type="component" value="Unassembled WGS sequence"/>
</dbReference>
<dbReference type="InterPro" id="IPR050313">
    <property type="entry name" value="Carb_Metab_HTH_regulators"/>
</dbReference>
<dbReference type="PROSITE" id="PS00894">
    <property type="entry name" value="HTH_DEOR_1"/>
    <property type="match status" value="1"/>
</dbReference>
<dbReference type="GO" id="GO:0003677">
    <property type="term" value="F:DNA binding"/>
    <property type="evidence" value="ECO:0007669"/>
    <property type="project" value="UniProtKB-KW"/>
</dbReference>
<dbReference type="InterPro" id="IPR037171">
    <property type="entry name" value="NagB/RpiA_transferase-like"/>
</dbReference>
<reference evidence="7 9" key="2">
    <citation type="submission" date="2020-02" db="EMBL/GenBank/DDBJ databases">
        <authorList>
            <person name="Kociolek L.K."/>
            <person name="Ozer E.A."/>
        </authorList>
    </citation>
    <scope>NUCLEOTIDE SEQUENCE [LARGE SCALE GENOMIC DNA]</scope>
    <source>
        <strain evidence="7 9">ATCC 14501</strain>
    </source>
</reference>
<dbReference type="EMBL" id="JAKTMA010000002">
    <property type="protein sequence ID" value="MCR0231513.1"/>
    <property type="molecule type" value="Genomic_DNA"/>
</dbReference>
<dbReference type="InterPro" id="IPR036388">
    <property type="entry name" value="WH-like_DNA-bd_sf"/>
</dbReference>
<evidence type="ECO:0000256" key="2">
    <source>
        <dbReference type="ARBA" id="ARBA00023125"/>
    </source>
</evidence>
<evidence type="ECO:0000256" key="3">
    <source>
        <dbReference type="ARBA" id="ARBA00023163"/>
    </source>
</evidence>
<dbReference type="InterPro" id="IPR018356">
    <property type="entry name" value="Tscrpt_reg_HTH_DeoR_CS"/>
</dbReference>
<dbReference type="GeneID" id="61927948"/>
<accession>A0A099I9Y0</accession>
<dbReference type="Pfam" id="PF00455">
    <property type="entry name" value="DeoRC"/>
    <property type="match status" value="1"/>
</dbReference>
<dbReference type="SMART" id="SM01134">
    <property type="entry name" value="DeoRC"/>
    <property type="match status" value="1"/>
</dbReference>
<organism evidence="5 8">
    <name type="scientific">Clostridium innocuum</name>
    <dbReference type="NCBI Taxonomy" id="1522"/>
    <lineage>
        <taxon>Bacteria</taxon>
        <taxon>Bacillati</taxon>
        <taxon>Bacillota</taxon>
        <taxon>Clostridia</taxon>
        <taxon>Eubacteriales</taxon>
        <taxon>Clostridiaceae</taxon>
        <taxon>Clostridium</taxon>
    </lineage>
</organism>
<dbReference type="InterPro" id="IPR014036">
    <property type="entry name" value="DeoR-like_C"/>
</dbReference>
<dbReference type="PRINTS" id="PR00037">
    <property type="entry name" value="HTHLACR"/>
</dbReference>
<dbReference type="InterPro" id="IPR001034">
    <property type="entry name" value="DeoR_HTH"/>
</dbReference>
<dbReference type="GO" id="GO:0003700">
    <property type="term" value="F:DNA-binding transcription factor activity"/>
    <property type="evidence" value="ECO:0007669"/>
    <property type="project" value="InterPro"/>
</dbReference>
<dbReference type="EMBL" id="JQIF01000008">
    <property type="protein sequence ID" value="KGJ54819.1"/>
    <property type="molecule type" value="Genomic_DNA"/>
</dbReference>
<evidence type="ECO:0000313" key="9">
    <source>
        <dbReference type="Proteomes" id="UP000503330"/>
    </source>
</evidence>
<dbReference type="SUPFAM" id="SSF100950">
    <property type="entry name" value="NagB/RpiA/CoA transferase-like"/>
    <property type="match status" value="1"/>
</dbReference>
<dbReference type="AlphaFoldDB" id="A0A099I9Y0"/>
<evidence type="ECO:0000313" key="8">
    <source>
        <dbReference type="Proteomes" id="UP000030008"/>
    </source>
</evidence>
<reference evidence="5 8" key="1">
    <citation type="submission" date="2014-08" db="EMBL/GenBank/DDBJ databases">
        <title>Clostridium innocuum, an unnegligible vancomycin-resistant pathogen causing extra-intestinal infections.</title>
        <authorList>
            <person name="Feng Y."/>
            <person name="Chiu C.-H."/>
        </authorList>
    </citation>
    <scope>NUCLEOTIDE SEQUENCE [LARGE SCALE GENOMIC DNA]</scope>
    <source>
        <strain evidence="5 8">AN88</strain>
    </source>
</reference>
<gene>
    <name evidence="5" type="ORF">CIAN88_01655</name>
    <name evidence="7" type="ORF">G4D54_20385</name>
    <name evidence="6" type="ORF">MKC95_01850</name>
</gene>
<dbReference type="Gene3D" id="1.10.10.10">
    <property type="entry name" value="Winged helix-like DNA-binding domain superfamily/Winged helix DNA-binding domain"/>
    <property type="match status" value="1"/>
</dbReference>
<feature type="domain" description="HTH deoR-type" evidence="4">
    <location>
        <begin position="3"/>
        <end position="58"/>
    </location>
</feature>
<keyword evidence="3" id="KW-0804">Transcription</keyword>
<dbReference type="EMBL" id="CP048838">
    <property type="protein sequence ID" value="QJA04624.1"/>
    <property type="molecule type" value="Genomic_DNA"/>
</dbReference>
<dbReference type="PROSITE" id="PS51000">
    <property type="entry name" value="HTH_DEOR_2"/>
    <property type="match status" value="1"/>
</dbReference>
<evidence type="ECO:0000313" key="6">
    <source>
        <dbReference type="EMBL" id="MCR0231513.1"/>
    </source>
</evidence>
<dbReference type="PANTHER" id="PTHR30363">
    <property type="entry name" value="HTH-TYPE TRANSCRIPTIONAL REGULATOR SRLR-RELATED"/>
    <property type="match status" value="1"/>
</dbReference>
<dbReference type="SMART" id="SM00420">
    <property type="entry name" value="HTH_DEOR"/>
    <property type="match status" value="1"/>
</dbReference>
<proteinExistence type="predicted"/>
<sequence length="255" mass="28692">MLKLERQLFIEKELHEKGSVLVSELSKVLDCSEETIRRDIKEMEAAGKLNKIHGGAYLPDKYDKGVPIELRESFFASEKEQMADKAVDIIKDHSVIMLDSSTTCLKLAEAIISSGKCITLITNSLRISSLFNSQSSNVNLICLGGQLHRATASFTGYRTTDTLKQNFADITFISCPALHLQHGLSDNNLNEAEVRKHMLENSHYKVLIVDHTKFDSISDVLFYDLAGVDLLITDQPLSETWEEYCRKSSIEIIYS</sequence>
<protein>
    <submittedName>
        <fullName evidence="5">Alkaline phosphatase</fullName>
    </submittedName>
    <submittedName>
        <fullName evidence="6">DeoR/GlpR family DNA-binding transcription regulator</fullName>
    </submittedName>
    <submittedName>
        <fullName evidence="7">DeoR/GlpR transcriptional regulator</fullName>
    </submittedName>
</protein>
<dbReference type="PANTHER" id="PTHR30363:SF44">
    <property type="entry name" value="AGA OPERON TRANSCRIPTIONAL REPRESSOR-RELATED"/>
    <property type="match status" value="1"/>
</dbReference>